<keyword evidence="6" id="KW-0963">Cytoplasm</keyword>
<name>A0A232EG05_9HYME</name>
<dbReference type="OrthoDB" id="2668416at2759"/>
<dbReference type="InterPro" id="IPR027806">
    <property type="entry name" value="HARBI1_dom"/>
</dbReference>
<evidence type="ECO:0000256" key="11">
    <source>
        <dbReference type="ARBA" id="ARBA00030126"/>
    </source>
</evidence>
<dbReference type="GO" id="GO:0004518">
    <property type="term" value="F:nuclease activity"/>
    <property type="evidence" value="ECO:0007669"/>
    <property type="project" value="UniProtKB-KW"/>
</dbReference>
<evidence type="ECO:0000256" key="6">
    <source>
        <dbReference type="ARBA" id="ARBA00022490"/>
    </source>
</evidence>
<comment type="function">
    <text evidence="12">Transposase-derived protein that may have nuclease activity. Does not have transposase activity.</text>
</comment>
<dbReference type="GO" id="GO:0016787">
    <property type="term" value="F:hydrolase activity"/>
    <property type="evidence" value="ECO:0007669"/>
    <property type="project" value="UniProtKB-KW"/>
</dbReference>
<dbReference type="PRINTS" id="PR02086">
    <property type="entry name" value="PUTNUCHARBI1"/>
</dbReference>
<evidence type="ECO:0000256" key="12">
    <source>
        <dbReference type="ARBA" id="ARBA00045850"/>
    </source>
</evidence>
<keyword evidence="7" id="KW-0540">Nuclease</keyword>
<evidence type="ECO:0000256" key="3">
    <source>
        <dbReference type="ARBA" id="ARBA00004496"/>
    </source>
</evidence>
<dbReference type="InterPro" id="IPR045249">
    <property type="entry name" value="HARBI1-like"/>
</dbReference>
<evidence type="ECO:0000256" key="1">
    <source>
        <dbReference type="ARBA" id="ARBA00001968"/>
    </source>
</evidence>
<evidence type="ECO:0000313" key="14">
    <source>
        <dbReference type="EMBL" id="OXU17281.1"/>
    </source>
</evidence>
<evidence type="ECO:0000256" key="9">
    <source>
        <dbReference type="ARBA" id="ARBA00022801"/>
    </source>
</evidence>
<evidence type="ECO:0000259" key="13">
    <source>
        <dbReference type="Pfam" id="PF13359"/>
    </source>
</evidence>
<accession>A0A232EG05</accession>
<protein>
    <recommendedName>
        <fullName evidence="5">Putative nuclease HARBI1</fullName>
    </recommendedName>
    <alternativeName>
        <fullName evidence="11">Harbinger transposase-derived nuclease</fullName>
    </alternativeName>
</protein>
<dbReference type="Pfam" id="PF13359">
    <property type="entry name" value="DDE_Tnp_4"/>
    <property type="match status" value="1"/>
</dbReference>
<dbReference type="EMBL" id="NNAY01004891">
    <property type="protein sequence ID" value="OXU17281.1"/>
    <property type="molecule type" value="Genomic_DNA"/>
</dbReference>
<evidence type="ECO:0000256" key="4">
    <source>
        <dbReference type="ARBA" id="ARBA00006958"/>
    </source>
</evidence>
<keyword evidence="8" id="KW-0479">Metal-binding</keyword>
<feature type="domain" description="DDE Tnp4" evidence="13">
    <location>
        <begin position="156"/>
        <end position="279"/>
    </location>
</feature>
<evidence type="ECO:0000256" key="5">
    <source>
        <dbReference type="ARBA" id="ARBA00015519"/>
    </source>
</evidence>
<comment type="similarity">
    <text evidence="4">Belongs to the HARBI1 family.</text>
</comment>
<evidence type="ECO:0000313" key="15">
    <source>
        <dbReference type="Proteomes" id="UP000215335"/>
    </source>
</evidence>
<dbReference type="Proteomes" id="UP000215335">
    <property type="component" value="Unassembled WGS sequence"/>
</dbReference>
<dbReference type="PANTHER" id="PTHR22930">
    <property type="match status" value="1"/>
</dbReference>
<dbReference type="GO" id="GO:0005737">
    <property type="term" value="C:cytoplasm"/>
    <property type="evidence" value="ECO:0007669"/>
    <property type="project" value="UniProtKB-SubCell"/>
</dbReference>
<comment type="subcellular location">
    <subcellularLocation>
        <location evidence="3">Cytoplasm</location>
    </subcellularLocation>
    <subcellularLocation>
        <location evidence="2">Nucleus</location>
    </subcellularLocation>
</comment>
<evidence type="ECO:0000256" key="8">
    <source>
        <dbReference type="ARBA" id="ARBA00022723"/>
    </source>
</evidence>
<reference evidence="14 15" key="1">
    <citation type="journal article" date="2017" name="Curr. Biol.">
        <title>The Evolution of Venom by Co-option of Single-Copy Genes.</title>
        <authorList>
            <person name="Martinson E.O."/>
            <person name="Mrinalini"/>
            <person name="Kelkar Y.D."/>
            <person name="Chang C.H."/>
            <person name="Werren J.H."/>
        </authorList>
    </citation>
    <scope>NUCLEOTIDE SEQUENCE [LARGE SCALE GENOMIC DNA]</scope>
    <source>
        <strain evidence="14 15">Alberta</strain>
        <tissue evidence="14">Whole body</tissue>
    </source>
</reference>
<dbReference type="STRING" id="543379.A0A232EG05"/>
<dbReference type="InterPro" id="IPR026103">
    <property type="entry name" value="HARBI1_animal"/>
</dbReference>
<comment type="caution">
    <text evidence="14">The sequence shown here is derived from an EMBL/GenBank/DDBJ whole genome shotgun (WGS) entry which is preliminary data.</text>
</comment>
<keyword evidence="15" id="KW-1185">Reference proteome</keyword>
<evidence type="ECO:0000256" key="2">
    <source>
        <dbReference type="ARBA" id="ARBA00004123"/>
    </source>
</evidence>
<keyword evidence="9" id="KW-0378">Hydrolase</keyword>
<dbReference type="GO" id="GO:0005634">
    <property type="term" value="C:nucleus"/>
    <property type="evidence" value="ECO:0007669"/>
    <property type="project" value="UniProtKB-SubCell"/>
</dbReference>
<organism evidence="14 15">
    <name type="scientific">Trichomalopsis sarcophagae</name>
    <dbReference type="NCBI Taxonomy" id="543379"/>
    <lineage>
        <taxon>Eukaryota</taxon>
        <taxon>Metazoa</taxon>
        <taxon>Ecdysozoa</taxon>
        <taxon>Arthropoda</taxon>
        <taxon>Hexapoda</taxon>
        <taxon>Insecta</taxon>
        <taxon>Pterygota</taxon>
        <taxon>Neoptera</taxon>
        <taxon>Endopterygota</taxon>
        <taxon>Hymenoptera</taxon>
        <taxon>Apocrita</taxon>
        <taxon>Proctotrupomorpha</taxon>
        <taxon>Chalcidoidea</taxon>
        <taxon>Pteromalidae</taxon>
        <taxon>Pteromalinae</taxon>
        <taxon>Trichomalopsis</taxon>
    </lineage>
</organism>
<gene>
    <name evidence="14" type="ORF">TSAR_009853</name>
</gene>
<comment type="cofactor">
    <cofactor evidence="1">
        <name>a divalent metal cation</name>
        <dbReference type="ChEBI" id="CHEBI:60240"/>
    </cofactor>
</comment>
<dbReference type="GO" id="GO:0046872">
    <property type="term" value="F:metal ion binding"/>
    <property type="evidence" value="ECO:0007669"/>
    <property type="project" value="UniProtKB-KW"/>
</dbReference>
<evidence type="ECO:0000256" key="7">
    <source>
        <dbReference type="ARBA" id="ARBA00022722"/>
    </source>
</evidence>
<sequence length="279" mass="33193">MENRGENLLMVNELLSSSSNSDDEVDEVFLFLFDDIFGEERDHYRRRILRVQNFIETYLLYLLRPNLEGRRVNNHISPKKQLYITLYIFGTPDSYRYVTSKFDVRKATAWRAVKRVVKAICHWRNVFIRWPFQREAQETAARIYRNKGFPGVIGALDDTHIRISAPKEHQQSYINRKGFHSIHLQALCNDKLEFLHYYTDLPASLHDSRVYRYSAFQQRCTEEYFPDSTHLLADSAYTLQNHIIVPYIRNRHLTLEELYLNTWLSSVCTMIERAFAILK</sequence>
<dbReference type="AlphaFoldDB" id="A0A232EG05"/>
<dbReference type="PANTHER" id="PTHR22930:SF85">
    <property type="entry name" value="GH03217P-RELATED"/>
    <property type="match status" value="1"/>
</dbReference>
<proteinExistence type="inferred from homology"/>
<evidence type="ECO:0000256" key="10">
    <source>
        <dbReference type="ARBA" id="ARBA00023242"/>
    </source>
</evidence>
<keyword evidence="10" id="KW-0539">Nucleus</keyword>